<feature type="transmembrane region" description="Helical" evidence="1">
    <location>
        <begin position="51"/>
        <end position="72"/>
    </location>
</feature>
<name>A0A023FYY8_AMBPA</name>
<proteinExistence type="evidence at transcript level"/>
<keyword evidence="1" id="KW-0472">Membrane</keyword>
<accession>A0A023FYY8</accession>
<protein>
    <submittedName>
        <fullName evidence="2">Putative secreted protein</fullName>
    </submittedName>
</protein>
<sequence>MSYRLKLHGLAVWPAALCVHFRRIVSPDCILWSFQVDFRVSKNSIRTFRTFFNVAVKFTFFTQYLVCTVASFRKP</sequence>
<reference evidence="2" key="1">
    <citation type="submission" date="2014-03" db="EMBL/GenBank/DDBJ databases">
        <title>The sialotranscriptome of Amblyomma triste, Amblyomma parvum and Amblyomma cajennense ticks, uncovered by 454-based RNA-seq.</title>
        <authorList>
            <person name="Garcia G.R."/>
            <person name="Gardinassi L.G."/>
            <person name="Ribeiro J.M."/>
            <person name="Anatrielo E."/>
            <person name="Ferreira B.R."/>
            <person name="Moreira H.N."/>
            <person name="Mafra C."/>
            <person name="Olegario M.M."/>
            <person name="Szabo P.J."/>
            <person name="Miranda-Santos I.K."/>
            <person name="Maruyama S.R."/>
        </authorList>
    </citation>
    <scope>NUCLEOTIDE SEQUENCE</scope>
    <source>
        <strain evidence="2">Araguapaz</strain>
        <tissue evidence="2">Salivary glands</tissue>
    </source>
</reference>
<dbReference type="AlphaFoldDB" id="A0A023FYY8"/>
<evidence type="ECO:0000256" key="1">
    <source>
        <dbReference type="SAM" id="Phobius"/>
    </source>
</evidence>
<dbReference type="EMBL" id="GBBL01000244">
    <property type="protein sequence ID" value="JAC27076.1"/>
    <property type="molecule type" value="mRNA"/>
</dbReference>
<keyword evidence="1" id="KW-0812">Transmembrane</keyword>
<evidence type="ECO:0000313" key="2">
    <source>
        <dbReference type="EMBL" id="JAC27076.1"/>
    </source>
</evidence>
<feature type="non-terminal residue" evidence="2">
    <location>
        <position position="75"/>
    </location>
</feature>
<organism evidence="2">
    <name type="scientific">Amblyomma parvum</name>
    <name type="common">South American tick</name>
    <dbReference type="NCBI Taxonomy" id="251391"/>
    <lineage>
        <taxon>Eukaryota</taxon>
        <taxon>Metazoa</taxon>
        <taxon>Ecdysozoa</taxon>
        <taxon>Arthropoda</taxon>
        <taxon>Chelicerata</taxon>
        <taxon>Arachnida</taxon>
        <taxon>Acari</taxon>
        <taxon>Parasitiformes</taxon>
        <taxon>Ixodida</taxon>
        <taxon>Ixodoidea</taxon>
        <taxon>Ixodidae</taxon>
        <taxon>Amblyomminae</taxon>
        <taxon>Amblyomma</taxon>
    </lineage>
</organism>
<keyword evidence="1" id="KW-1133">Transmembrane helix</keyword>